<dbReference type="GO" id="GO:0015085">
    <property type="term" value="F:calcium ion transmembrane transporter activity"/>
    <property type="evidence" value="ECO:0007669"/>
    <property type="project" value="TreeGrafter"/>
</dbReference>
<evidence type="ECO:0000256" key="3">
    <source>
        <dbReference type="ARBA" id="ARBA00009190"/>
    </source>
</evidence>
<feature type="transmembrane region" description="Helical" evidence="9">
    <location>
        <begin position="1130"/>
        <end position="1153"/>
    </location>
</feature>
<accession>A0A9P1GHF0</accession>
<comment type="similarity">
    <text evidence="2">Belongs to the isochorismatase family.</text>
</comment>
<comment type="caution">
    <text evidence="11">The sequence shown here is derived from an EMBL/GenBank/DDBJ whole genome shotgun (WGS) entry which is preliminary data.</text>
</comment>
<keyword evidence="4 9" id="KW-0812">Transmembrane</keyword>
<keyword evidence="7 9" id="KW-0472">Membrane</keyword>
<comment type="similarity">
    <text evidence="3">Belongs to the GDT1 family.</text>
</comment>
<evidence type="ECO:0000256" key="8">
    <source>
        <dbReference type="ARBA" id="ARBA00023157"/>
    </source>
</evidence>
<evidence type="ECO:0000256" key="2">
    <source>
        <dbReference type="ARBA" id="ARBA00006336"/>
    </source>
</evidence>
<dbReference type="InterPro" id="IPR036380">
    <property type="entry name" value="Isochorismatase-like_sf"/>
</dbReference>
<dbReference type="InterPro" id="IPR000868">
    <property type="entry name" value="Isochorismatase-like_dom"/>
</dbReference>
<evidence type="ECO:0000313" key="12">
    <source>
        <dbReference type="EMBL" id="CAL4797899.1"/>
    </source>
</evidence>
<dbReference type="Gene3D" id="3.50.4.10">
    <property type="entry name" value="Hepatocyte Growth Factor"/>
    <property type="match status" value="1"/>
</dbReference>
<feature type="transmembrane region" description="Helical" evidence="9">
    <location>
        <begin position="1025"/>
        <end position="1051"/>
    </location>
</feature>
<dbReference type="PANTHER" id="PTHR12608">
    <property type="entry name" value="TRANSMEMBRANE PROTEIN HTP-1 RELATED"/>
    <property type="match status" value="1"/>
</dbReference>
<feature type="transmembrane region" description="Helical" evidence="9">
    <location>
        <begin position="902"/>
        <end position="924"/>
    </location>
</feature>
<evidence type="ECO:0000256" key="1">
    <source>
        <dbReference type="ARBA" id="ARBA00004141"/>
    </source>
</evidence>
<keyword evidence="8" id="KW-1015">Disulfide bond</keyword>
<keyword evidence="6 9" id="KW-1133">Transmembrane helix</keyword>
<dbReference type="Pfam" id="PF14295">
    <property type="entry name" value="PAN_4"/>
    <property type="match status" value="1"/>
</dbReference>
<dbReference type="GO" id="GO:0005384">
    <property type="term" value="F:manganese ion transmembrane transporter activity"/>
    <property type="evidence" value="ECO:0007669"/>
    <property type="project" value="TreeGrafter"/>
</dbReference>
<evidence type="ECO:0000256" key="5">
    <source>
        <dbReference type="ARBA" id="ARBA00022737"/>
    </source>
</evidence>
<comment type="subcellular location">
    <subcellularLocation>
        <location evidence="1">Membrane</location>
        <topology evidence="1">Multi-pass membrane protein</topology>
    </subcellularLocation>
</comment>
<evidence type="ECO:0000256" key="4">
    <source>
        <dbReference type="ARBA" id="ARBA00022692"/>
    </source>
</evidence>
<feature type="domain" description="Apple" evidence="10">
    <location>
        <begin position="470"/>
        <end position="561"/>
    </location>
</feature>
<feature type="transmembrane region" description="Helical" evidence="9">
    <location>
        <begin position="1418"/>
        <end position="1442"/>
    </location>
</feature>
<dbReference type="InterPro" id="IPR000177">
    <property type="entry name" value="Apple"/>
</dbReference>
<organism evidence="11">
    <name type="scientific">Cladocopium goreaui</name>
    <dbReference type="NCBI Taxonomy" id="2562237"/>
    <lineage>
        <taxon>Eukaryota</taxon>
        <taxon>Sar</taxon>
        <taxon>Alveolata</taxon>
        <taxon>Dinophyceae</taxon>
        <taxon>Suessiales</taxon>
        <taxon>Symbiodiniaceae</taxon>
        <taxon>Cladocopium</taxon>
    </lineage>
</organism>
<evidence type="ECO:0000313" key="13">
    <source>
        <dbReference type="Proteomes" id="UP001152797"/>
    </source>
</evidence>
<dbReference type="SUPFAM" id="SSF52499">
    <property type="entry name" value="Isochorismatase-like hydrolases"/>
    <property type="match status" value="1"/>
</dbReference>
<reference evidence="11" key="1">
    <citation type="submission" date="2022-10" db="EMBL/GenBank/DDBJ databases">
        <authorList>
            <person name="Chen Y."/>
            <person name="Dougan E. K."/>
            <person name="Chan C."/>
            <person name="Rhodes N."/>
            <person name="Thang M."/>
        </authorList>
    </citation>
    <scope>NUCLEOTIDE SEQUENCE</scope>
</reference>
<gene>
    <name evidence="11" type="ORF">C1SCF055_LOCUS35845</name>
</gene>
<dbReference type="GO" id="GO:0005794">
    <property type="term" value="C:Golgi apparatus"/>
    <property type="evidence" value="ECO:0007669"/>
    <property type="project" value="TreeGrafter"/>
</dbReference>
<dbReference type="InterPro" id="IPR001727">
    <property type="entry name" value="GDT1-like"/>
</dbReference>
<dbReference type="Pfam" id="PF00024">
    <property type="entry name" value="PAN_1"/>
    <property type="match status" value="1"/>
</dbReference>
<dbReference type="InterPro" id="IPR049555">
    <property type="entry name" value="GDT1-like_CS"/>
</dbReference>
<name>A0A9P1GHF0_9DINO</name>
<feature type="transmembrane region" description="Helical" evidence="9">
    <location>
        <begin position="1545"/>
        <end position="1566"/>
    </location>
</feature>
<dbReference type="GO" id="GO:0006508">
    <property type="term" value="P:proteolysis"/>
    <property type="evidence" value="ECO:0007669"/>
    <property type="project" value="InterPro"/>
</dbReference>
<sequence>MAPKKRPAAKIESKISITGGSYIEEHGLKELLEKVLSEIEEKKPSDPLKALHTLLEETCGAKKVKKDSASWTAFPSPGEAVWRQEAQARARLVMEGTFPGKAEIVCNGHEPRRFPVDPKDTALVLIDMQWDFLEPTGRVGQHYSDLTSVRSGMDGCEKLLELCRENGFTIAHSRSHRYGTLVKSELVGTDDEGYELHPRFPSPLPRAKVDKWTYGAFASTHLERELMARGVKRILLCGVLTNVCVFATASQAVDRLISVCLVEDACAAFSFDWHKKALGLINEPQIQPGHKRGVGLYFGEITQVEKVEAALILGPIRSWPAPCEAEDVFHACFDETHSCAKCCDPTKGPSGDATCWAGWKNYNTCCGLSSRHWAGCGWRGGDLWAHEYFSLEPPRLGSAAQCHHRCEEDPGCGGWTHFPGDWEPIGCRLPVAAIFALRRVCILRVTVEAPPTLHAGIVWGYRDCEEPDGCVRYGVDQLGQDAAFLKEVPSLAACRARCQEMEECKVFSYFPDSYVGDARLECVMPLGVLQWWRSRCLLKAGSTEQPLMLPVGNVASGSRHCSPARPWLRWANESIWDDVLAVDGDYRREKCVTRQPWRVDLDPEYIVTRAMLWTGDFANMPFRQPLTYMVVLVANDEEILCGTSYENLGGNAMTIQCPKPSSNLDEPPGVVVIDSTVNVGNVGKLDQILLRLEKLDKNYGYVHKSIEALSQSVDRLTGHVSHVSKNTADLEIAEKRNSRKSMSPAPVTRMRNSKPGTVLSLVQMQSDCFQEIVMAGYISHRRSDDDEGYPILFVHQLSGLGPACDTSRSPRSLRSVRSVVSVVPPDVPAGKMTEVDLPGLLQCRPENEAKIPNTSTSHAPMHTMNEESQTHILGSTSLCSSLEDDAPLDAGSRLILAFNSMLYLALGIPLVCVLSLAVACGGVVCRSDTGLASTVLESIIYGIAASLCVRHMTRALHSKNLKLATGRLHAFVAEFKVDWREVSGQEGCKYLCMWLLVVLIIIVARCLGIWWLLTSEDFSWAWTHVLPASLKICSLLVYALSSGLLTAAAYTQSYLLLGLDKSLDCWCSHLMAMPEFQEGVRSWNVLQALLKCVGRELAGSFLILQGFGYLCFIFFLVSGIVLIFSNDFEALPLMVEVLSGVPLLFLSCLSLRLSAHGAALTEKCRAIPSFVNQIPGKLIDQERQYLVRFIEDSSAGFFVRNVKLTQEMVMKQVYIVGALLSVIVRSMGATEGFSLCELELPGGWPPFHVATCCSSPGFCMVVGFSSLVLAKPVWPRWRGLVKPVNEGAESSSQTGPRARRSATMVWARKLGQRKGAILLLSAVCWCLSSRGFVPPAGVAPPPTPPLQWSPMMAAASGAALLAPAALADEPDNTINPTDAIVQAFALTFVSEIGDKTFFIAAILAAGSSAAAEGVSQKVLTFVGAILALGVMTFIAVSIGQIFHAVPDAAGGLPLDDYASILAFGYFGVKLLLDASTMADDGSILAEEKEEAEEAVNESLPEWVTKLALPTLVIQAFLLVFAAEIGDRSFISAAALSAQGGPEGAVAVFLGSISAHGVATLLAVALGDLISTYVSEKTLTYIGGALFLLFAATSTANVVNAL</sequence>
<feature type="transmembrane region" description="Helical" evidence="9">
    <location>
        <begin position="1247"/>
        <end position="1270"/>
    </location>
</feature>
<dbReference type="Pfam" id="PF00857">
    <property type="entry name" value="Isochorismatase"/>
    <property type="match status" value="1"/>
</dbReference>
<dbReference type="EMBL" id="CAMXCT010004857">
    <property type="protein sequence ID" value="CAI4010587.1"/>
    <property type="molecule type" value="Genomic_DNA"/>
</dbReference>
<dbReference type="GO" id="GO:0016020">
    <property type="term" value="C:membrane"/>
    <property type="evidence" value="ECO:0007669"/>
    <property type="project" value="UniProtKB-SubCell"/>
</dbReference>
<dbReference type="GO" id="GO:0005576">
    <property type="term" value="C:extracellular region"/>
    <property type="evidence" value="ECO:0007669"/>
    <property type="project" value="InterPro"/>
</dbReference>
<dbReference type="OrthoDB" id="442680at2759"/>
<evidence type="ECO:0000313" key="11">
    <source>
        <dbReference type="EMBL" id="CAI4010587.1"/>
    </source>
</evidence>
<feature type="transmembrane region" description="Helical" evidence="9">
    <location>
        <begin position="1213"/>
        <end position="1235"/>
    </location>
</feature>
<dbReference type="PANTHER" id="PTHR12608:SF6">
    <property type="entry name" value="PROTEIN PAM71, CHLOROPLASTIC"/>
    <property type="match status" value="1"/>
</dbReference>
<dbReference type="CDD" id="cd00431">
    <property type="entry name" value="cysteine_hydrolases"/>
    <property type="match status" value="1"/>
</dbReference>
<evidence type="ECO:0000259" key="10">
    <source>
        <dbReference type="SMART" id="SM00223"/>
    </source>
</evidence>
<feature type="transmembrane region" description="Helical" evidence="9">
    <location>
        <begin position="1101"/>
        <end position="1124"/>
    </location>
</feature>
<dbReference type="Proteomes" id="UP001152797">
    <property type="component" value="Unassembled WGS sequence"/>
</dbReference>
<keyword evidence="13" id="KW-1185">Reference proteome</keyword>
<dbReference type="Pfam" id="PF01169">
    <property type="entry name" value="GDT1"/>
    <property type="match status" value="2"/>
</dbReference>
<dbReference type="Gene3D" id="3.40.50.850">
    <property type="entry name" value="Isochorismatase-like"/>
    <property type="match status" value="1"/>
</dbReference>
<feature type="transmembrane region" description="Helical" evidence="9">
    <location>
        <begin position="990"/>
        <end position="1013"/>
    </location>
</feature>
<dbReference type="EMBL" id="CAMXCT020004857">
    <property type="protein sequence ID" value="CAL1163962.1"/>
    <property type="molecule type" value="Genomic_DNA"/>
</dbReference>
<reference evidence="12 13" key="2">
    <citation type="submission" date="2024-05" db="EMBL/GenBank/DDBJ databases">
        <authorList>
            <person name="Chen Y."/>
            <person name="Shah S."/>
            <person name="Dougan E. K."/>
            <person name="Thang M."/>
            <person name="Chan C."/>
        </authorList>
    </citation>
    <scope>NUCLEOTIDE SEQUENCE [LARGE SCALE GENOMIC DNA]</scope>
</reference>
<evidence type="ECO:0000256" key="7">
    <source>
        <dbReference type="ARBA" id="ARBA00023136"/>
    </source>
</evidence>
<dbReference type="GO" id="GO:0032472">
    <property type="term" value="P:Golgi calcium ion transport"/>
    <property type="evidence" value="ECO:0007669"/>
    <property type="project" value="TreeGrafter"/>
</dbReference>
<dbReference type="EMBL" id="CAMXCT030004857">
    <property type="protein sequence ID" value="CAL4797899.1"/>
    <property type="molecule type" value="Genomic_DNA"/>
</dbReference>
<dbReference type="PROSITE" id="PS01214">
    <property type="entry name" value="UPF0016"/>
    <property type="match status" value="1"/>
</dbReference>
<dbReference type="GO" id="GO:0032468">
    <property type="term" value="P:Golgi calcium ion homeostasis"/>
    <property type="evidence" value="ECO:0007669"/>
    <property type="project" value="TreeGrafter"/>
</dbReference>
<dbReference type="InterPro" id="IPR003609">
    <property type="entry name" value="Pan_app"/>
</dbReference>
<dbReference type="SMART" id="SM00223">
    <property type="entry name" value="APPLE"/>
    <property type="match status" value="1"/>
</dbReference>
<protein>
    <submittedName>
        <fullName evidence="12">GDT1-like protein 1, chloroplastic</fullName>
    </submittedName>
</protein>
<feature type="transmembrane region" description="Helical" evidence="9">
    <location>
        <begin position="1578"/>
        <end position="1598"/>
    </location>
</feature>
<evidence type="ECO:0000256" key="6">
    <source>
        <dbReference type="ARBA" id="ARBA00022989"/>
    </source>
</evidence>
<proteinExistence type="inferred from homology"/>
<keyword evidence="5" id="KW-0677">Repeat</keyword>
<evidence type="ECO:0000256" key="9">
    <source>
        <dbReference type="SAM" id="Phobius"/>
    </source>
</evidence>